<dbReference type="AlphaFoldDB" id="A0A1B0CYF1"/>
<evidence type="ECO:0000259" key="1">
    <source>
        <dbReference type="Pfam" id="PF22954"/>
    </source>
</evidence>
<proteinExistence type="predicted"/>
<dbReference type="VEuPathDB" id="VectorBase:PPAI000025"/>
<dbReference type="InterPro" id="IPR054291">
    <property type="entry name" value="DUF7027"/>
</dbReference>
<feature type="domain" description="DUF7027" evidence="1">
    <location>
        <begin position="85"/>
        <end position="150"/>
    </location>
</feature>
<accession>A0A1B0CYF1</accession>
<dbReference type="Pfam" id="PF22954">
    <property type="entry name" value="DUF7027"/>
    <property type="match status" value="1"/>
</dbReference>
<dbReference type="EnsemblMetazoa" id="PPAI000025-RA">
    <property type="protein sequence ID" value="PPAI000025-PA"/>
    <property type="gene ID" value="PPAI000025"/>
</dbReference>
<protein>
    <recommendedName>
        <fullName evidence="1">DUF7027 domain-containing protein</fullName>
    </recommendedName>
</protein>
<dbReference type="Proteomes" id="UP000092462">
    <property type="component" value="Unassembled WGS sequence"/>
</dbReference>
<dbReference type="VEuPathDB" id="VectorBase:PPAPM1_005854"/>
<sequence length="170" mass="18990">MDIFLTVGKYIMMPIRLIFSPRYVRIAALMISIYQVILSHAVLFSIVLGLLHAERVNKVLEEDIAEENEMAENTELPDNAETVNQIRFKSAQELSSITCLGMVALTTMAAIYLLSCLALLIGTLKNRPKLMIPWLVLDGISALIMILFMTTVDMNNYAQKMGGIANYSKS</sequence>
<reference evidence="2" key="1">
    <citation type="submission" date="2022-08" db="UniProtKB">
        <authorList>
            <consortium name="EnsemblMetazoa"/>
        </authorList>
    </citation>
    <scope>IDENTIFICATION</scope>
    <source>
        <strain evidence="2">Israel</strain>
    </source>
</reference>
<organism evidence="2 3">
    <name type="scientific">Phlebotomus papatasi</name>
    <name type="common">Sandfly</name>
    <dbReference type="NCBI Taxonomy" id="29031"/>
    <lineage>
        <taxon>Eukaryota</taxon>
        <taxon>Metazoa</taxon>
        <taxon>Ecdysozoa</taxon>
        <taxon>Arthropoda</taxon>
        <taxon>Hexapoda</taxon>
        <taxon>Insecta</taxon>
        <taxon>Pterygota</taxon>
        <taxon>Neoptera</taxon>
        <taxon>Endopterygota</taxon>
        <taxon>Diptera</taxon>
        <taxon>Nematocera</taxon>
        <taxon>Psychodoidea</taxon>
        <taxon>Psychodidae</taxon>
        <taxon>Phlebotomus</taxon>
        <taxon>Phlebotomus</taxon>
    </lineage>
</organism>
<dbReference type="EMBL" id="AJVK01000111">
    <property type="status" value="NOT_ANNOTATED_CDS"/>
    <property type="molecule type" value="Genomic_DNA"/>
</dbReference>
<evidence type="ECO:0000313" key="2">
    <source>
        <dbReference type="EnsemblMetazoa" id="PPAI000025-PA"/>
    </source>
</evidence>
<keyword evidence="3" id="KW-1185">Reference proteome</keyword>
<name>A0A1B0CYF1_PHLPP</name>
<evidence type="ECO:0000313" key="3">
    <source>
        <dbReference type="Proteomes" id="UP000092462"/>
    </source>
</evidence>